<protein>
    <submittedName>
        <fullName evidence="8">(pine wood nematode) hypothetical protein</fullName>
    </submittedName>
</protein>
<dbReference type="GO" id="GO:0008270">
    <property type="term" value="F:zinc ion binding"/>
    <property type="evidence" value="ECO:0007669"/>
    <property type="project" value="UniProtKB-KW"/>
</dbReference>
<dbReference type="GO" id="GO:0005829">
    <property type="term" value="C:cytosol"/>
    <property type="evidence" value="ECO:0007669"/>
    <property type="project" value="TreeGrafter"/>
</dbReference>
<keyword evidence="2" id="KW-0677">Repeat</keyword>
<evidence type="ECO:0000256" key="5">
    <source>
        <dbReference type="PROSITE-ProRule" id="PRU00723"/>
    </source>
</evidence>
<dbReference type="InterPro" id="IPR036855">
    <property type="entry name" value="Znf_CCCH_sf"/>
</dbReference>
<feature type="region of interest" description="Disordered" evidence="6">
    <location>
        <begin position="149"/>
        <end position="176"/>
    </location>
</feature>
<evidence type="ECO:0000256" key="6">
    <source>
        <dbReference type="SAM" id="MobiDB-lite"/>
    </source>
</evidence>
<dbReference type="Proteomes" id="UP000659654">
    <property type="component" value="Unassembled WGS sequence"/>
</dbReference>
<keyword evidence="3 5" id="KW-0863">Zinc-finger</keyword>
<evidence type="ECO:0000259" key="7">
    <source>
        <dbReference type="PROSITE" id="PS50103"/>
    </source>
</evidence>
<gene>
    <name evidence="8" type="ORF">BXYJ_LOCUS4769</name>
</gene>
<dbReference type="Proteomes" id="UP000582659">
    <property type="component" value="Unassembled WGS sequence"/>
</dbReference>
<feature type="zinc finger region" description="C3H1-type" evidence="5">
    <location>
        <begin position="46"/>
        <end position="74"/>
    </location>
</feature>
<feature type="region of interest" description="Disordered" evidence="6">
    <location>
        <begin position="201"/>
        <end position="237"/>
    </location>
</feature>
<dbReference type="EMBL" id="CAJFDI010000002">
    <property type="protein sequence ID" value="CAD5216906.1"/>
    <property type="molecule type" value="Genomic_DNA"/>
</dbReference>
<reference evidence="8" key="1">
    <citation type="submission" date="2020-09" db="EMBL/GenBank/DDBJ databases">
        <authorList>
            <person name="Kikuchi T."/>
        </authorList>
    </citation>
    <scope>NUCLEOTIDE SEQUENCE</scope>
    <source>
        <strain evidence="8">Ka4C1</strain>
    </source>
</reference>
<evidence type="ECO:0000313" key="9">
    <source>
        <dbReference type="Proteomes" id="UP000659654"/>
    </source>
</evidence>
<dbReference type="FunFam" id="4.10.1000.10:FF:000018">
    <property type="entry name" value="Zinc finger protein"/>
    <property type="match status" value="1"/>
</dbReference>
<keyword evidence="1 5" id="KW-0479">Metal-binding</keyword>
<feature type="compositionally biased region" description="Low complexity" evidence="6">
    <location>
        <begin position="201"/>
        <end position="228"/>
    </location>
</feature>
<dbReference type="PROSITE" id="PS50103">
    <property type="entry name" value="ZF_C3H1"/>
    <property type="match status" value="2"/>
</dbReference>
<organism evidence="8 9">
    <name type="scientific">Bursaphelenchus xylophilus</name>
    <name type="common">Pinewood nematode worm</name>
    <name type="synonym">Aphelenchoides xylophilus</name>
    <dbReference type="NCBI Taxonomy" id="6326"/>
    <lineage>
        <taxon>Eukaryota</taxon>
        <taxon>Metazoa</taxon>
        <taxon>Ecdysozoa</taxon>
        <taxon>Nematoda</taxon>
        <taxon>Chromadorea</taxon>
        <taxon>Rhabditida</taxon>
        <taxon>Tylenchina</taxon>
        <taxon>Tylenchomorpha</taxon>
        <taxon>Aphelenchoidea</taxon>
        <taxon>Aphelenchoididae</taxon>
        <taxon>Bursaphelenchus</taxon>
    </lineage>
</organism>
<dbReference type="GO" id="GO:0043186">
    <property type="term" value="C:P granule"/>
    <property type="evidence" value="ECO:0007669"/>
    <property type="project" value="UniProtKB-ARBA"/>
</dbReference>
<feature type="compositionally biased region" description="Pro residues" evidence="6">
    <location>
        <begin position="156"/>
        <end position="169"/>
    </location>
</feature>
<dbReference type="GO" id="GO:0003730">
    <property type="term" value="F:mRNA 3'-UTR binding"/>
    <property type="evidence" value="ECO:0007669"/>
    <property type="project" value="TreeGrafter"/>
</dbReference>
<dbReference type="GO" id="GO:0080090">
    <property type="term" value="P:regulation of primary metabolic process"/>
    <property type="evidence" value="ECO:0007669"/>
    <property type="project" value="UniProtKB-ARBA"/>
</dbReference>
<dbReference type="AlphaFoldDB" id="A0A7I8WXE9"/>
<dbReference type="OrthoDB" id="410307at2759"/>
<comment type="caution">
    <text evidence="8">The sequence shown here is derived from an EMBL/GenBank/DDBJ whole genome shotgun (WGS) entry which is preliminary data.</text>
</comment>
<name>A0A7I8WXE9_BURXY</name>
<dbReference type="EMBL" id="CAJFCV020000002">
    <property type="protein sequence ID" value="CAG9100266.1"/>
    <property type="molecule type" value="Genomic_DNA"/>
</dbReference>
<sequence length="348" mass="38212">MDGIMRRGPLSDLTQYINPDINNTRVQNAIGNHTFGFPRKTAKPDTYKTVMCQAWLESMKCSFGENCKFAHGEHELRPVRCSFTTQVRNNLKYKTKLCDKYTTTGICPYGSRCLFIHPAPCKTPSNSYSSSDEASALQQQLEMIRQQYGPNSLPDMKPPTMAPQPPPPQMTHLWSPSGFFDQKMALPQRPAHPIPQAIQQQNFGSRRSFSTSSAPSSAFGSSNSLGSTGTANNPSWPWNDDLSLASLSPPFGQGLSQTMMGQPGLQCNLQSAAPHLQSNHLAFHNSMPTFGPAPGTFTHQFGLMRSTPGSLSSNDDDPFMMTNSPMSGTEEQGEQLARSVARALEIDL</sequence>
<accession>A0A7I8WXE9</accession>
<evidence type="ECO:0000313" key="8">
    <source>
        <dbReference type="EMBL" id="CAD5216906.1"/>
    </source>
</evidence>
<dbReference type="InterPro" id="IPR045877">
    <property type="entry name" value="ZFP36-like"/>
</dbReference>
<evidence type="ECO:0000256" key="1">
    <source>
        <dbReference type="ARBA" id="ARBA00022723"/>
    </source>
</evidence>
<feature type="zinc finger region" description="C3H1-type" evidence="5">
    <location>
        <begin position="92"/>
        <end position="120"/>
    </location>
</feature>
<feature type="domain" description="C3H1-type" evidence="7">
    <location>
        <begin position="92"/>
        <end position="120"/>
    </location>
</feature>
<dbReference type="Gene3D" id="4.10.1000.10">
    <property type="entry name" value="Zinc finger, CCCH-type"/>
    <property type="match status" value="2"/>
</dbReference>
<proteinExistence type="predicted"/>
<dbReference type="GO" id="GO:0030154">
    <property type="term" value="P:cell differentiation"/>
    <property type="evidence" value="ECO:0007669"/>
    <property type="project" value="UniProtKB-ARBA"/>
</dbReference>
<dbReference type="PANTHER" id="PTHR12547:SF71">
    <property type="entry name" value="CCCH-TYPE ZINC FINGER PROTEIN MOE-3-RELATED"/>
    <property type="match status" value="1"/>
</dbReference>
<dbReference type="SMART" id="SM00356">
    <property type="entry name" value="ZnF_C3H1"/>
    <property type="match status" value="2"/>
</dbReference>
<dbReference type="FunFam" id="4.10.1000.10:FF:000001">
    <property type="entry name" value="zinc finger CCCH domain-containing protein 15-like"/>
    <property type="match status" value="1"/>
</dbReference>
<evidence type="ECO:0000256" key="2">
    <source>
        <dbReference type="ARBA" id="ARBA00022737"/>
    </source>
</evidence>
<keyword evidence="4 5" id="KW-0862">Zinc</keyword>
<dbReference type="PANTHER" id="PTHR12547">
    <property type="entry name" value="CCCH ZINC FINGER/TIS11-RELATED"/>
    <property type="match status" value="1"/>
</dbReference>
<keyword evidence="9" id="KW-1185">Reference proteome</keyword>
<feature type="domain" description="C3H1-type" evidence="7">
    <location>
        <begin position="46"/>
        <end position="74"/>
    </location>
</feature>
<evidence type="ECO:0000256" key="3">
    <source>
        <dbReference type="ARBA" id="ARBA00022771"/>
    </source>
</evidence>
<dbReference type="GO" id="GO:0010468">
    <property type="term" value="P:regulation of gene expression"/>
    <property type="evidence" value="ECO:0007669"/>
    <property type="project" value="UniProtKB-ARBA"/>
</dbReference>
<evidence type="ECO:0000256" key="4">
    <source>
        <dbReference type="ARBA" id="ARBA00022833"/>
    </source>
</evidence>
<dbReference type="InterPro" id="IPR000571">
    <property type="entry name" value="Znf_CCCH"/>
</dbReference>
<dbReference type="Pfam" id="PF00642">
    <property type="entry name" value="zf-CCCH"/>
    <property type="match status" value="2"/>
</dbReference>
<dbReference type="SUPFAM" id="SSF90229">
    <property type="entry name" value="CCCH zinc finger"/>
    <property type="match status" value="2"/>
</dbReference>